<dbReference type="InterPro" id="IPR036388">
    <property type="entry name" value="WH-like_DNA-bd_sf"/>
</dbReference>
<feature type="domain" description="HTH crp-type" evidence="6">
    <location>
        <begin position="146"/>
        <end position="214"/>
    </location>
</feature>
<dbReference type="CDD" id="cd00038">
    <property type="entry name" value="CAP_ED"/>
    <property type="match status" value="1"/>
</dbReference>
<dbReference type="GO" id="GO:0003700">
    <property type="term" value="F:DNA-binding transcription factor activity"/>
    <property type="evidence" value="ECO:0007669"/>
    <property type="project" value="TreeGrafter"/>
</dbReference>
<organism evidence="7 8">
    <name type="scientific">Sporolactobacillus inulinus CASD</name>
    <dbReference type="NCBI Taxonomy" id="1069536"/>
    <lineage>
        <taxon>Bacteria</taxon>
        <taxon>Bacillati</taxon>
        <taxon>Bacillota</taxon>
        <taxon>Bacilli</taxon>
        <taxon>Bacillales</taxon>
        <taxon>Sporolactobacillaceae</taxon>
        <taxon>Sporolactobacillus</taxon>
    </lineage>
</organism>
<feature type="domain" description="Cyclic nucleotide-binding" evidence="5">
    <location>
        <begin position="13"/>
        <end position="132"/>
    </location>
</feature>
<dbReference type="InterPro" id="IPR036390">
    <property type="entry name" value="WH_DNA-bd_sf"/>
</dbReference>
<dbReference type="InterPro" id="IPR018490">
    <property type="entry name" value="cNMP-bd_dom_sf"/>
</dbReference>
<dbReference type="PANTHER" id="PTHR24567">
    <property type="entry name" value="CRP FAMILY TRANSCRIPTIONAL REGULATORY PROTEIN"/>
    <property type="match status" value="1"/>
</dbReference>
<reference evidence="7 8" key="1">
    <citation type="journal article" date="2011" name="J. Bacteriol.">
        <title>Draft genome sequence of Sporolactobacillus inulinus strain CASD, an efficient D-lactic acid-producing bacterium with high-concentration lactate tolerance capability.</title>
        <authorList>
            <person name="Yu B."/>
            <person name="Su F."/>
            <person name="Wang L."/>
            <person name="Xu K."/>
            <person name="Zhao B."/>
            <person name="Xu P."/>
        </authorList>
    </citation>
    <scope>NUCLEOTIDE SEQUENCE [LARGE SCALE GENOMIC DNA]</scope>
    <source>
        <strain evidence="7 8">CASD</strain>
    </source>
</reference>
<dbReference type="GO" id="GO:0003677">
    <property type="term" value="F:DNA binding"/>
    <property type="evidence" value="ECO:0007669"/>
    <property type="project" value="UniProtKB-KW"/>
</dbReference>
<dbReference type="InterPro" id="IPR000595">
    <property type="entry name" value="cNMP-bd_dom"/>
</dbReference>
<evidence type="ECO:0000313" key="8">
    <source>
        <dbReference type="Proteomes" id="UP000035553"/>
    </source>
</evidence>
<dbReference type="EMBL" id="AFVQ02000191">
    <property type="protein sequence ID" value="KLI01539.1"/>
    <property type="molecule type" value="Genomic_DNA"/>
</dbReference>
<dbReference type="OrthoDB" id="9798104at2"/>
<evidence type="ECO:0000256" key="4">
    <source>
        <dbReference type="ARBA" id="ARBA00023163"/>
    </source>
</evidence>
<dbReference type="Pfam" id="PF00027">
    <property type="entry name" value="cNMP_binding"/>
    <property type="match status" value="1"/>
</dbReference>
<dbReference type="InterPro" id="IPR050397">
    <property type="entry name" value="Env_Response_Regulators"/>
</dbReference>
<gene>
    <name evidence="7" type="ORF">SINU_12970</name>
</gene>
<dbReference type="RefSeq" id="WP_029548192.1">
    <property type="nucleotide sequence ID" value="NZ_AFVQ02000191.1"/>
</dbReference>
<dbReference type="Gene3D" id="1.10.10.10">
    <property type="entry name" value="Winged helix-like DNA-binding domain superfamily/Winged helix DNA-binding domain"/>
    <property type="match status" value="1"/>
</dbReference>
<dbReference type="STRING" id="1069536.SINU_12970"/>
<name>A0A0U1QL59_9BACL</name>
<evidence type="ECO:0000256" key="1">
    <source>
        <dbReference type="ARBA" id="ARBA00023015"/>
    </source>
</evidence>
<keyword evidence="8" id="KW-1185">Reference proteome</keyword>
<dbReference type="InterPro" id="IPR014710">
    <property type="entry name" value="RmlC-like_jellyroll"/>
</dbReference>
<evidence type="ECO:0000259" key="6">
    <source>
        <dbReference type="PROSITE" id="PS51063"/>
    </source>
</evidence>
<dbReference type="PRINTS" id="PR00034">
    <property type="entry name" value="HTHCRP"/>
</dbReference>
<comment type="caution">
    <text evidence="7">The sequence shown here is derived from an EMBL/GenBank/DDBJ whole genome shotgun (WGS) entry which is preliminary data.</text>
</comment>
<dbReference type="PANTHER" id="PTHR24567:SF26">
    <property type="entry name" value="REGULATORY PROTEIN YEIL"/>
    <property type="match status" value="1"/>
</dbReference>
<dbReference type="PROSITE" id="PS50042">
    <property type="entry name" value="CNMP_BINDING_3"/>
    <property type="match status" value="1"/>
</dbReference>
<proteinExistence type="predicted"/>
<evidence type="ECO:0000313" key="7">
    <source>
        <dbReference type="EMBL" id="KLI01539.1"/>
    </source>
</evidence>
<evidence type="ECO:0000256" key="2">
    <source>
        <dbReference type="ARBA" id="ARBA00023125"/>
    </source>
</evidence>
<keyword evidence="1" id="KW-0805">Transcription regulation</keyword>
<dbReference type="SUPFAM" id="SSF46785">
    <property type="entry name" value="Winged helix' DNA-binding domain"/>
    <property type="match status" value="1"/>
</dbReference>
<keyword evidence="2" id="KW-0238">DNA-binding</keyword>
<dbReference type="AlphaFoldDB" id="A0A0U1QL59"/>
<dbReference type="SUPFAM" id="SSF51206">
    <property type="entry name" value="cAMP-binding domain-like"/>
    <property type="match status" value="1"/>
</dbReference>
<evidence type="ECO:0000256" key="3">
    <source>
        <dbReference type="ARBA" id="ARBA00023159"/>
    </source>
</evidence>
<keyword evidence="4" id="KW-0804">Transcription</keyword>
<dbReference type="SMART" id="SM00419">
    <property type="entry name" value="HTH_CRP"/>
    <property type="match status" value="1"/>
</dbReference>
<dbReference type="Gene3D" id="2.60.120.10">
    <property type="entry name" value="Jelly Rolls"/>
    <property type="match status" value="1"/>
</dbReference>
<dbReference type="SMART" id="SM00100">
    <property type="entry name" value="cNMP"/>
    <property type="match status" value="1"/>
</dbReference>
<dbReference type="InterPro" id="IPR012318">
    <property type="entry name" value="HTH_CRP"/>
</dbReference>
<dbReference type="GO" id="GO:0005829">
    <property type="term" value="C:cytosol"/>
    <property type="evidence" value="ECO:0007669"/>
    <property type="project" value="TreeGrafter"/>
</dbReference>
<evidence type="ECO:0000259" key="5">
    <source>
        <dbReference type="PROSITE" id="PS50042"/>
    </source>
</evidence>
<keyword evidence="3" id="KW-0010">Activator</keyword>
<sequence length="223" mass="25320">MMGKHSCLILVPLFNHLDESDLEKIDQLTKRHVYKKAEQIFKPYDQKQLTIVAKGRMKVYQISGSGREQLLRVVEPGGYEGETALFGTENDSSFGEALQETVVCTLAHQDFRKLLLTYPQISLKLLETNAEKLVSAENQSKFLLMEAVETRLAVYLLDLAKAKGSLTFDLPVKMKELAGFLGTTPETLSRKFKLLKDKALIRREKQTVTLLDPEELEARYVIN</sequence>
<dbReference type="Pfam" id="PF13545">
    <property type="entry name" value="HTH_Crp_2"/>
    <property type="match status" value="1"/>
</dbReference>
<dbReference type="Proteomes" id="UP000035553">
    <property type="component" value="Unassembled WGS sequence"/>
</dbReference>
<dbReference type="PROSITE" id="PS51063">
    <property type="entry name" value="HTH_CRP_2"/>
    <property type="match status" value="1"/>
</dbReference>
<protein>
    <submittedName>
        <fullName evidence="7">Crp/Fnr family transcriptional regulator</fullName>
    </submittedName>
</protein>
<accession>A0A0U1QL59</accession>